<reference evidence="6" key="1">
    <citation type="submission" date="2022-07" db="EMBL/GenBank/DDBJ databases">
        <title>Phylogenomic reconstructions and comparative analyses of Kickxellomycotina fungi.</title>
        <authorList>
            <person name="Reynolds N.K."/>
            <person name="Stajich J.E."/>
            <person name="Barry K."/>
            <person name="Grigoriev I.V."/>
            <person name="Crous P."/>
            <person name="Smith M.E."/>
        </authorList>
    </citation>
    <scope>NUCLEOTIDE SEQUENCE</scope>
    <source>
        <strain evidence="6">RSA 1196</strain>
    </source>
</reference>
<dbReference type="PROSITE" id="PS51858">
    <property type="entry name" value="PPPDE"/>
    <property type="match status" value="1"/>
</dbReference>
<dbReference type="InterPro" id="IPR008580">
    <property type="entry name" value="PPPDE_dom"/>
</dbReference>
<dbReference type="Gene3D" id="3.90.1720.30">
    <property type="entry name" value="PPPDE domains"/>
    <property type="match status" value="1"/>
</dbReference>
<evidence type="ECO:0000259" key="5">
    <source>
        <dbReference type="PROSITE" id="PS51858"/>
    </source>
</evidence>
<keyword evidence="2" id="KW-0645">Protease</keyword>
<dbReference type="SMART" id="SM01179">
    <property type="entry name" value="DUF862"/>
    <property type="match status" value="1"/>
</dbReference>
<protein>
    <submittedName>
        <fullName evidence="6">Uncharacterized protein</fullName>
    </submittedName>
</protein>
<comment type="similarity">
    <text evidence="1">Belongs to the DeSI family.</text>
</comment>
<dbReference type="GO" id="GO:0070646">
    <property type="term" value="P:protein modification by small protein removal"/>
    <property type="evidence" value="ECO:0007669"/>
    <property type="project" value="TreeGrafter"/>
</dbReference>
<gene>
    <name evidence="6" type="ORF">IWQ62_000054</name>
</gene>
<dbReference type="OrthoDB" id="21221at2759"/>
<dbReference type="InterPro" id="IPR011989">
    <property type="entry name" value="ARM-like"/>
</dbReference>
<name>A0A9W8E9K9_9FUNG</name>
<feature type="domain" description="PUL" evidence="4">
    <location>
        <begin position="325"/>
        <end position="635"/>
    </location>
</feature>
<dbReference type="PROSITE" id="PS51396">
    <property type="entry name" value="PUL"/>
    <property type="match status" value="1"/>
</dbReference>
<keyword evidence="7" id="KW-1185">Reference proteome</keyword>
<evidence type="ECO:0000256" key="2">
    <source>
        <dbReference type="ARBA" id="ARBA00022670"/>
    </source>
</evidence>
<dbReference type="InterPro" id="IPR036249">
    <property type="entry name" value="Thioredoxin-like_sf"/>
</dbReference>
<dbReference type="Pfam" id="PF00085">
    <property type="entry name" value="Thioredoxin"/>
    <property type="match status" value="1"/>
</dbReference>
<dbReference type="Pfam" id="PF05903">
    <property type="entry name" value="Peptidase_C97"/>
    <property type="match status" value="1"/>
</dbReference>
<dbReference type="InterPro" id="IPR017937">
    <property type="entry name" value="Thioredoxin_CS"/>
</dbReference>
<accession>A0A9W8E9K9</accession>
<dbReference type="InterPro" id="IPR013766">
    <property type="entry name" value="Thioredoxin_domain"/>
</dbReference>
<dbReference type="SUPFAM" id="SSF52833">
    <property type="entry name" value="Thioredoxin-like"/>
    <property type="match status" value="1"/>
</dbReference>
<keyword evidence="3" id="KW-0378">Hydrolase</keyword>
<evidence type="ECO:0000259" key="4">
    <source>
        <dbReference type="PROSITE" id="PS51396"/>
    </source>
</evidence>
<evidence type="ECO:0000256" key="3">
    <source>
        <dbReference type="ARBA" id="ARBA00022801"/>
    </source>
</evidence>
<dbReference type="PANTHER" id="PTHR12378:SF7">
    <property type="entry name" value="DESUMOYLATING ISOPEPTIDASE 1"/>
    <property type="match status" value="1"/>
</dbReference>
<dbReference type="GO" id="GO:0006508">
    <property type="term" value="P:proteolysis"/>
    <property type="evidence" value="ECO:0007669"/>
    <property type="project" value="UniProtKB-KW"/>
</dbReference>
<dbReference type="CDD" id="cd02947">
    <property type="entry name" value="TRX_family"/>
    <property type="match status" value="1"/>
</dbReference>
<comment type="caution">
    <text evidence="6">The sequence shown here is derived from an EMBL/GenBank/DDBJ whole genome shotgun (WGS) entry which is preliminary data.</text>
</comment>
<dbReference type="Gene3D" id="1.25.10.10">
    <property type="entry name" value="Leucine-rich Repeat Variant"/>
    <property type="match status" value="1"/>
</dbReference>
<evidence type="ECO:0000313" key="7">
    <source>
        <dbReference type="Proteomes" id="UP001150925"/>
    </source>
</evidence>
<dbReference type="Pfam" id="PF08324">
    <property type="entry name" value="PUL"/>
    <property type="match status" value="1"/>
</dbReference>
<dbReference type="PANTHER" id="PTHR12378">
    <property type="entry name" value="DESUMOYLATING ISOPEPTIDASE"/>
    <property type="match status" value="1"/>
</dbReference>
<dbReference type="AlphaFoldDB" id="A0A9W8E9K9"/>
<proteinExistence type="inferred from homology"/>
<dbReference type="Proteomes" id="UP001150925">
    <property type="component" value="Unassembled WGS sequence"/>
</dbReference>
<dbReference type="PROSITE" id="PS00194">
    <property type="entry name" value="THIOREDOXIN_1"/>
    <property type="match status" value="1"/>
</dbReference>
<dbReference type="Gene3D" id="3.40.30.10">
    <property type="entry name" value="Glutaredoxin"/>
    <property type="match status" value="1"/>
</dbReference>
<feature type="domain" description="PPPDE" evidence="5">
    <location>
        <begin position="6"/>
        <end position="148"/>
    </location>
</feature>
<sequence>MSESSHPVQLYVYDLSQGMARSLSPQLVGRVIEGIWHTSVVAFGIEFFYGQGIQRVSPPGTTHHGRPLRQLSLGSTQVPPDVLDAFLTSLSQQRYTAERYHILDHNCNHFSAEVTQFLTGQDIPAYIRDLPQEFMSTPLGQSLLPLLEGHFGPSQLGQSSASVTPAHSSLAASNVVSHLPTLLAPRVYRVTTVKELDSLTRTFRGVVVLFTSATCPPCRMIEPEFHRLMAAQTSTVTNALDGSTTAPRVVGAQIDMSTGFAVAQKYEIRATPTFLFLLDRVTTSRLQGAQPKALASEIDLLEYSTHPPVHPHRVQVKATTLAGIGYTPILYNQQAGVVKAVARYQTLEAVNEALPPTDPWTPVWQAFTTAVTAPEGSACQPQSLIDSNLIAILQRVYNAVPDKERFPLVDMIRYTLAGSPRLRQYLESPQGEEFIRHVFTDAMNVSDTTLARPLLITTLKLGCNVFSSDYLMKRTRFGVQSDEGLADALTRLLVHTLLWPDTVVRQTAASLAFNMGAWVAACRHRSFATEGGQQCEASKTVSTVPKYIPTEWQESGAENWLMECVSAVADALTKETHEPTAFRLVAALGQFLFTATATLLQLADVLGVVAAAQALDKIWVTETRGPSLAKELVMLIQTVPSQIE</sequence>
<dbReference type="InterPro" id="IPR013535">
    <property type="entry name" value="PUL_dom"/>
</dbReference>
<organism evidence="6 7">
    <name type="scientific">Dispira parvispora</name>
    <dbReference type="NCBI Taxonomy" id="1520584"/>
    <lineage>
        <taxon>Eukaryota</taxon>
        <taxon>Fungi</taxon>
        <taxon>Fungi incertae sedis</taxon>
        <taxon>Zoopagomycota</taxon>
        <taxon>Kickxellomycotina</taxon>
        <taxon>Dimargaritomycetes</taxon>
        <taxon>Dimargaritales</taxon>
        <taxon>Dimargaritaceae</taxon>
        <taxon>Dispira</taxon>
    </lineage>
</organism>
<dbReference type="EMBL" id="JANBPY010000002">
    <property type="protein sequence ID" value="KAJ1970227.1"/>
    <property type="molecule type" value="Genomic_DNA"/>
</dbReference>
<dbReference type="InterPro" id="IPR042266">
    <property type="entry name" value="PPPDE_sf"/>
</dbReference>
<evidence type="ECO:0000313" key="6">
    <source>
        <dbReference type="EMBL" id="KAJ1970227.1"/>
    </source>
</evidence>
<evidence type="ECO:0000256" key="1">
    <source>
        <dbReference type="ARBA" id="ARBA00008140"/>
    </source>
</evidence>
<dbReference type="GO" id="GO:0008233">
    <property type="term" value="F:peptidase activity"/>
    <property type="evidence" value="ECO:0007669"/>
    <property type="project" value="UniProtKB-KW"/>
</dbReference>